<evidence type="ECO:0000313" key="3">
    <source>
        <dbReference type="Proteomes" id="UP001341840"/>
    </source>
</evidence>
<feature type="region of interest" description="Disordered" evidence="1">
    <location>
        <begin position="1"/>
        <end position="36"/>
    </location>
</feature>
<evidence type="ECO:0000313" key="2">
    <source>
        <dbReference type="EMBL" id="MED6182234.1"/>
    </source>
</evidence>
<name>A0ABU6WA38_9FABA</name>
<protein>
    <submittedName>
        <fullName evidence="2">Uncharacterized protein</fullName>
    </submittedName>
</protein>
<keyword evidence="3" id="KW-1185">Reference proteome</keyword>
<gene>
    <name evidence="2" type="ORF">PIB30_026755</name>
</gene>
<dbReference type="Proteomes" id="UP001341840">
    <property type="component" value="Unassembled WGS sequence"/>
</dbReference>
<reference evidence="2 3" key="1">
    <citation type="journal article" date="2023" name="Plants (Basel)">
        <title>Bridging the Gap: Combining Genomics and Transcriptomics Approaches to Understand Stylosanthes scabra, an Orphan Legume from the Brazilian Caatinga.</title>
        <authorList>
            <person name="Ferreira-Neto J.R.C."/>
            <person name="da Silva M.D."/>
            <person name="Binneck E."/>
            <person name="de Melo N.F."/>
            <person name="da Silva R.H."/>
            <person name="de Melo A.L.T.M."/>
            <person name="Pandolfi V."/>
            <person name="Bustamante F.O."/>
            <person name="Brasileiro-Vidal A.C."/>
            <person name="Benko-Iseppon A.M."/>
        </authorList>
    </citation>
    <scope>NUCLEOTIDE SEQUENCE [LARGE SCALE GENOMIC DNA]</scope>
    <source>
        <tissue evidence="2">Leaves</tissue>
    </source>
</reference>
<evidence type="ECO:0000256" key="1">
    <source>
        <dbReference type="SAM" id="MobiDB-lite"/>
    </source>
</evidence>
<comment type="caution">
    <text evidence="2">The sequence shown here is derived from an EMBL/GenBank/DDBJ whole genome shotgun (WGS) entry which is preliminary data.</text>
</comment>
<accession>A0ABU6WA38</accession>
<proteinExistence type="predicted"/>
<dbReference type="EMBL" id="JASCZI010181344">
    <property type="protein sequence ID" value="MED6182234.1"/>
    <property type="molecule type" value="Genomic_DNA"/>
</dbReference>
<organism evidence="2 3">
    <name type="scientific">Stylosanthes scabra</name>
    <dbReference type="NCBI Taxonomy" id="79078"/>
    <lineage>
        <taxon>Eukaryota</taxon>
        <taxon>Viridiplantae</taxon>
        <taxon>Streptophyta</taxon>
        <taxon>Embryophyta</taxon>
        <taxon>Tracheophyta</taxon>
        <taxon>Spermatophyta</taxon>
        <taxon>Magnoliopsida</taxon>
        <taxon>eudicotyledons</taxon>
        <taxon>Gunneridae</taxon>
        <taxon>Pentapetalae</taxon>
        <taxon>rosids</taxon>
        <taxon>fabids</taxon>
        <taxon>Fabales</taxon>
        <taxon>Fabaceae</taxon>
        <taxon>Papilionoideae</taxon>
        <taxon>50 kb inversion clade</taxon>
        <taxon>dalbergioids sensu lato</taxon>
        <taxon>Dalbergieae</taxon>
        <taxon>Pterocarpus clade</taxon>
        <taxon>Stylosanthes</taxon>
    </lineage>
</organism>
<feature type="compositionally biased region" description="Basic and acidic residues" evidence="1">
    <location>
        <begin position="14"/>
        <end position="33"/>
    </location>
</feature>
<sequence length="113" mass="12862">MVDEKRRSSQPGEGQRRRQGHLEEEGHNSDVWRGRPTMADGVSGVLVLVVRDKPVGPARPAAPKPAGYAGAVRRAFSFLRSQNFSSARLFRRFRRAGPTVFDPFDTQYYYFYL</sequence>